<comment type="subunit">
    <text evidence="9 10">In the presence of PdxS, forms a dodecamer of heterodimers. Only shows activity in the heterodimer.</text>
</comment>
<dbReference type="STRING" id="1121322.SAMN02745136_04527"/>
<dbReference type="GO" id="GO:0036381">
    <property type="term" value="F:pyridoxal 5'-phosphate synthase (glutamine hydrolysing) activity"/>
    <property type="evidence" value="ECO:0007669"/>
    <property type="project" value="UniProtKB-UniRule"/>
</dbReference>
<dbReference type="SUPFAM" id="SSF52317">
    <property type="entry name" value="Class I glutamine amidotransferase-like"/>
    <property type="match status" value="1"/>
</dbReference>
<dbReference type="GO" id="GO:0042823">
    <property type="term" value="P:pyridoxal phosphate biosynthetic process"/>
    <property type="evidence" value="ECO:0007669"/>
    <property type="project" value="UniProtKB-UniRule"/>
</dbReference>
<evidence type="ECO:0000256" key="9">
    <source>
        <dbReference type="ARBA" id="ARBA00064749"/>
    </source>
</evidence>
<dbReference type="EMBL" id="FRAC01000028">
    <property type="protein sequence ID" value="SHL27442.1"/>
    <property type="molecule type" value="Genomic_DNA"/>
</dbReference>
<dbReference type="UniPathway" id="UPA00245"/>
<dbReference type="Pfam" id="PF01174">
    <property type="entry name" value="SNO"/>
    <property type="match status" value="1"/>
</dbReference>
<dbReference type="NCBIfam" id="TIGR03800">
    <property type="entry name" value="PLP_synth_Pdx2"/>
    <property type="match status" value="1"/>
</dbReference>
<evidence type="ECO:0000256" key="11">
    <source>
        <dbReference type="PIRSR" id="PIRSR005639-1"/>
    </source>
</evidence>
<reference evidence="13 14" key="1">
    <citation type="submission" date="2016-11" db="EMBL/GenBank/DDBJ databases">
        <authorList>
            <person name="Jaros S."/>
            <person name="Januszkiewicz K."/>
            <person name="Wedrychowicz H."/>
        </authorList>
    </citation>
    <scope>NUCLEOTIDE SEQUENCE [LARGE SCALE GENOMIC DNA]</scope>
    <source>
        <strain evidence="13 14">DSM 15929</strain>
    </source>
</reference>
<keyword evidence="5 10" id="KW-0456">Lyase</keyword>
<comment type="catalytic activity">
    <reaction evidence="6 10">
        <text>aldehydo-D-ribose 5-phosphate + D-glyceraldehyde 3-phosphate + L-glutamine = pyridoxal 5'-phosphate + L-glutamate + phosphate + 3 H2O + H(+)</text>
        <dbReference type="Rhea" id="RHEA:31507"/>
        <dbReference type="ChEBI" id="CHEBI:15377"/>
        <dbReference type="ChEBI" id="CHEBI:15378"/>
        <dbReference type="ChEBI" id="CHEBI:29985"/>
        <dbReference type="ChEBI" id="CHEBI:43474"/>
        <dbReference type="ChEBI" id="CHEBI:58273"/>
        <dbReference type="ChEBI" id="CHEBI:58359"/>
        <dbReference type="ChEBI" id="CHEBI:59776"/>
        <dbReference type="ChEBI" id="CHEBI:597326"/>
        <dbReference type="EC" id="4.3.3.6"/>
    </reaction>
</comment>
<dbReference type="PANTHER" id="PTHR31559:SF0">
    <property type="entry name" value="PYRIDOXAL 5'-PHOSPHATE SYNTHASE SUBUNIT SNO1-RELATED"/>
    <property type="match status" value="1"/>
</dbReference>
<dbReference type="GO" id="GO:0006543">
    <property type="term" value="P:L-glutamine catabolic process"/>
    <property type="evidence" value="ECO:0007669"/>
    <property type="project" value="UniProtKB-UniRule"/>
</dbReference>
<dbReference type="GO" id="GO:0005829">
    <property type="term" value="C:cytosol"/>
    <property type="evidence" value="ECO:0007669"/>
    <property type="project" value="TreeGrafter"/>
</dbReference>
<evidence type="ECO:0000256" key="12">
    <source>
        <dbReference type="PIRSR" id="PIRSR005639-2"/>
    </source>
</evidence>
<comment type="function">
    <text evidence="8 10">Catalyzes the hydrolysis of glutamine to glutamate and ammonia as part of the biosynthesis of pyridoxal 5'-phosphate. The resulting ammonia molecule is channeled to the active site of PdxS.</text>
</comment>
<dbReference type="PROSITE" id="PS51130">
    <property type="entry name" value="PDXT_SNO_2"/>
    <property type="match status" value="1"/>
</dbReference>
<dbReference type="InterPro" id="IPR021196">
    <property type="entry name" value="PdxT/SNO_CS"/>
</dbReference>
<keyword evidence="14" id="KW-1185">Reference proteome</keyword>
<comment type="similarity">
    <text evidence="1 10">Belongs to the glutaminase PdxT/SNO family.</text>
</comment>
<dbReference type="GO" id="GO:0008614">
    <property type="term" value="P:pyridoxine metabolic process"/>
    <property type="evidence" value="ECO:0007669"/>
    <property type="project" value="TreeGrafter"/>
</dbReference>
<dbReference type="InterPro" id="IPR002161">
    <property type="entry name" value="PdxT/SNO"/>
</dbReference>
<dbReference type="Gene3D" id="3.40.50.880">
    <property type="match status" value="1"/>
</dbReference>
<evidence type="ECO:0000313" key="13">
    <source>
        <dbReference type="EMBL" id="SHL27442.1"/>
    </source>
</evidence>
<dbReference type="EC" id="3.5.1.2" evidence="10"/>
<feature type="active site" description="Charge relay system" evidence="10 11">
    <location>
        <position position="176"/>
    </location>
</feature>
<evidence type="ECO:0000256" key="10">
    <source>
        <dbReference type="HAMAP-Rule" id="MF_01615"/>
    </source>
</evidence>
<evidence type="ECO:0000313" key="14">
    <source>
        <dbReference type="Proteomes" id="UP000184386"/>
    </source>
</evidence>
<keyword evidence="2 10" id="KW-0378">Hydrolase</keyword>
<protein>
    <recommendedName>
        <fullName evidence="10">Pyridoxal 5'-phosphate synthase subunit PdxT</fullName>
        <ecNumber evidence="10">4.3.3.6</ecNumber>
    </recommendedName>
    <alternativeName>
        <fullName evidence="10">Pdx2</fullName>
    </alternativeName>
    <alternativeName>
        <fullName evidence="10">Pyridoxal 5'-phosphate synthase glutaminase subunit</fullName>
        <ecNumber evidence="10">3.5.1.2</ecNumber>
    </alternativeName>
</protein>
<gene>
    <name evidence="10" type="primary">pdxT</name>
    <name evidence="13" type="ORF">SAMN02745136_04527</name>
</gene>
<feature type="active site" description="Nucleophile" evidence="10 11">
    <location>
        <position position="83"/>
    </location>
</feature>
<comment type="catalytic activity">
    <reaction evidence="7 10">
        <text>L-glutamine + H2O = L-glutamate + NH4(+)</text>
        <dbReference type="Rhea" id="RHEA:15889"/>
        <dbReference type="ChEBI" id="CHEBI:15377"/>
        <dbReference type="ChEBI" id="CHEBI:28938"/>
        <dbReference type="ChEBI" id="CHEBI:29985"/>
        <dbReference type="ChEBI" id="CHEBI:58359"/>
        <dbReference type="EC" id="3.5.1.2"/>
    </reaction>
</comment>
<sequence>MAKNLQIGVLSLQGSVREHISMLSNIKNVKPLEVKSLPSLESVDGIILPGGESTTISKLLIDFGLFEPLKQKIKQGLPVWGTCAGMILLAKDVIDENPHLDLMNITVRRNAYGRQINSFTVVEDIPAISEQRIPLIFIRAPWIENAGKDVEVLCYLDKHIVAAKEKNMLVTSFHPELTNCLAVHQYFIEKMIRVGENKK</sequence>
<evidence type="ECO:0000256" key="3">
    <source>
        <dbReference type="ARBA" id="ARBA00022898"/>
    </source>
</evidence>
<evidence type="ECO:0000256" key="7">
    <source>
        <dbReference type="ARBA" id="ARBA00049534"/>
    </source>
</evidence>
<keyword evidence="3 10" id="KW-0663">Pyridoxal phosphate</keyword>
<name>A0A1M6ZAF4_9FIRM</name>
<dbReference type="HAMAP" id="MF_01615">
    <property type="entry name" value="PdxT"/>
    <property type="match status" value="1"/>
</dbReference>
<organism evidence="13 14">
    <name type="scientific">Anaerocolumna jejuensis DSM 15929</name>
    <dbReference type="NCBI Taxonomy" id="1121322"/>
    <lineage>
        <taxon>Bacteria</taxon>
        <taxon>Bacillati</taxon>
        <taxon>Bacillota</taxon>
        <taxon>Clostridia</taxon>
        <taxon>Lachnospirales</taxon>
        <taxon>Lachnospiraceae</taxon>
        <taxon>Anaerocolumna</taxon>
    </lineage>
</organism>
<dbReference type="GO" id="GO:0004359">
    <property type="term" value="F:glutaminase activity"/>
    <property type="evidence" value="ECO:0007669"/>
    <property type="project" value="UniProtKB-UniRule"/>
</dbReference>
<dbReference type="PIRSF" id="PIRSF005639">
    <property type="entry name" value="Glut_amidoT_SNO"/>
    <property type="match status" value="1"/>
</dbReference>
<dbReference type="CDD" id="cd01749">
    <property type="entry name" value="GATase1_PB"/>
    <property type="match status" value="1"/>
</dbReference>
<dbReference type="OrthoDB" id="9810320at2"/>
<dbReference type="EC" id="4.3.3.6" evidence="10"/>
<feature type="active site" description="Charge relay system" evidence="10 11">
    <location>
        <position position="174"/>
    </location>
</feature>
<dbReference type="AlphaFoldDB" id="A0A1M6ZAF4"/>
<comment type="pathway">
    <text evidence="10">Cofactor biosynthesis; pyridoxal 5'-phosphate biosynthesis.</text>
</comment>
<dbReference type="PANTHER" id="PTHR31559">
    <property type="entry name" value="PYRIDOXAL 5'-PHOSPHATE SYNTHASE SUBUNIT SNO"/>
    <property type="match status" value="1"/>
</dbReference>
<keyword evidence="4 10" id="KW-0315">Glutamine amidotransferase</keyword>
<evidence type="ECO:0000256" key="2">
    <source>
        <dbReference type="ARBA" id="ARBA00022801"/>
    </source>
</evidence>
<feature type="binding site" evidence="10 12">
    <location>
        <position position="109"/>
    </location>
    <ligand>
        <name>L-glutamine</name>
        <dbReference type="ChEBI" id="CHEBI:58359"/>
    </ligand>
</feature>
<dbReference type="Proteomes" id="UP000184386">
    <property type="component" value="Unassembled WGS sequence"/>
</dbReference>
<proteinExistence type="inferred from homology"/>
<dbReference type="PROSITE" id="PS01236">
    <property type="entry name" value="PDXT_SNO_1"/>
    <property type="match status" value="1"/>
</dbReference>
<feature type="binding site" evidence="10 12">
    <location>
        <begin position="138"/>
        <end position="139"/>
    </location>
    <ligand>
        <name>L-glutamine</name>
        <dbReference type="ChEBI" id="CHEBI:58359"/>
    </ligand>
</feature>
<evidence type="ECO:0000256" key="6">
    <source>
        <dbReference type="ARBA" id="ARBA00047992"/>
    </source>
</evidence>
<evidence type="ECO:0000256" key="5">
    <source>
        <dbReference type="ARBA" id="ARBA00023239"/>
    </source>
</evidence>
<dbReference type="GO" id="GO:1903600">
    <property type="term" value="C:glutaminase complex"/>
    <property type="evidence" value="ECO:0007669"/>
    <property type="project" value="TreeGrafter"/>
</dbReference>
<dbReference type="RefSeq" id="WP_073279305.1">
    <property type="nucleotide sequence ID" value="NZ_FRAC01000028.1"/>
</dbReference>
<evidence type="ECO:0000256" key="1">
    <source>
        <dbReference type="ARBA" id="ARBA00008345"/>
    </source>
</evidence>
<dbReference type="FunFam" id="3.40.50.880:FF:000010">
    <property type="entry name" value="uncharacterized protein LOC100176842 isoform X2"/>
    <property type="match status" value="1"/>
</dbReference>
<dbReference type="PROSITE" id="PS51273">
    <property type="entry name" value="GATASE_TYPE_1"/>
    <property type="match status" value="1"/>
</dbReference>
<dbReference type="InterPro" id="IPR029062">
    <property type="entry name" value="Class_I_gatase-like"/>
</dbReference>
<evidence type="ECO:0000256" key="8">
    <source>
        <dbReference type="ARBA" id="ARBA00054599"/>
    </source>
</evidence>
<evidence type="ECO:0000256" key="4">
    <source>
        <dbReference type="ARBA" id="ARBA00022962"/>
    </source>
</evidence>
<accession>A0A1M6ZAF4</accession>
<feature type="binding site" evidence="10 12">
    <location>
        <begin position="51"/>
        <end position="53"/>
    </location>
    <ligand>
        <name>L-glutamine</name>
        <dbReference type="ChEBI" id="CHEBI:58359"/>
    </ligand>
</feature>